<dbReference type="Proteomes" id="UP000886998">
    <property type="component" value="Unassembled WGS sequence"/>
</dbReference>
<comment type="caution">
    <text evidence="2">The sequence shown here is derived from an EMBL/GenBank/DDBJ whole genome shotgun (WGS) entry which is preliminary data.</text>
</comment>
<evidence type="ECO:0000313" key="3">
    <source>
        <dbReference type="Proteomes" id="UP000886998"/>
    </source>
</evidence>
<gene>
    <name evidence="2" type="primary">AVEN_227742_1</name>
    <name evidence="2" type="ORF">TNIN_42881</name>
</gene>
<protein>
    <submittedName>
        <fullName evidence="2">Integrase catalytic domain-containing protein</fullName>
    </submittedName>
</protein>
<keyword evidence="3" id="KW-1185">Reference proteome</keyword>
<evidence type="ECO:0000259" key="1">
    <source>
        <dbReference type="Pfam" id="PF18701"/>
    </source>
</evidence>
<evidence type="ECO:0000313" key="2">
    <source>
        <dbReference type="EMBL" id="GFY52154.1"/>
    </source>
</evidence>
<organism evidence="2 3">
    <name type="scientific">Trichonephila inaurata madagascariensis</name>
    <dbReference type="NCBI Taxonomy" id="2747483"/>
    <lineage>
        <taxon>Eukaryota</taxon>
        <taxon>Metazoa</taxon>
        <taxon>Ecdysozoa</taxon>
        <taxon>Arthropoda</taxon>
        <taxon>Chelicerata</taxon>
        <taxon>Arachnida</taxon>
        <taxon>Araneae</taxon>
        <taxon>Araneomorphae</taxon>
        <taxon>Entelegynae</taxon>
        <taxon>Araneoidea</taxon>
        <taxon>Nephilidae</taxon>
        <taxon>Trichonephila</taxon>
        <taxon>Trichonephila inaurata</taxon>
    </lineage>
</organism>
<dbReference type="OrthoDB" id="6431939at2759"/>
<proteinExistence type="predicted"/>
<dbReference type="EMBL" id="BMAV01008509">
    <property type="protein sequence ID" value="GFY52154.1"/>
    <property type="molecule type" value="Genomic_DNA"/>
</dbReference>
<accession>A0A8X6XGR8</accession>
<name>A0A8X6XGR8_9ARAC</name>
<sequence length="156" mass="17646">MDPILKGSSSHREKARGVVSARKEIEACLNSRPLTELSPDPSDFNALTPARFLVGGPIHQFPEPSQPSRSVALSERWNLILRLRRYFWYRWSLRYLHGRKPGSKVVGANKSSVRNMVIIEEQTAPLNWTLGELINYFSDLTKGTCCVSVNTKYGLN</sequence>
<dbReference type="Pfam" id="PF18701">
    <property type="entry name" value="DUF5641"/>
    <property type="match status" value="1"/>
</dbReference>
<reference evidence="2" key="1">
    <citation type="submission" date="2020-08" db="EMBL/GenBank/DDBJ databases">
        <title>Multicomponent nature underlies the extraordinary mechanical properties of spider dragline silk.</title>
        <authorList>
            <person name="Kono N."/>
            <person name="Nakamura H."/>
            <person name="Mori M."/>
            <person name="Yoshida Y."/>
            <person name="Ohtoshi R."/>
            <person name="Malay A.D."/>
            <person name="Moran D.A.P."/>
            <person name="Tomita M."/>
            <person name="Numata K."/>
            <person name="Arakawa K."/>
        </authorList>
    </citation>
    <scope>NUCLEOTIDE SEQUENCE</scope>
</reference>
<dbReference type="InterPro" id="IPR040676">
    <property type="entry name" value="DUF5641"/>
</dbReference>
<dbReference type="PANTHER" id="PTHR47331">
    <property type="entry name" value="PHD-TYPE DOMAIN-CONTAINING PROTEIN"/>
    <property type="match status" value="1"/>
</dbReference>
<dbReference type="PANTHER" id="PTHR47331:SF1">
    <property type="entry name" value="GAG-LIKE PROTEIN"/>
    <property type="match status" value="1"/>
</dbReference>
<dbReference type="AlphaFoldDB" id="A0A8X6XGR8"/>
<feature type="domain" description="DUF5641" evidence="1">
    <location>
        <begin position="75"/>
        <end position="151"/>
    </location>
</feature>